<proteinExistence type="predicted"/>
<protein>
    <submittedName>
        <fullName evidence="3">Uncharacterized protein</fullName>
    </submittedName>
</protein>
<dbReference type="AlphaFoldDB" id="A0A5N5T0T2"/>
<reference evidence="3 4" key="1">
    <citation type="journal article" date="2019" name="PLoS Biol.">
        <title>Sex chromosomes control vertical transmission of feminizing Wolbachia symbionts in an isopod.</title>
        <authorList>
            <person name="Becking T."/>
            <person name="Chebbi M.A."/>
            <person name="Giraud I."/>
            <person name="Moumen B."/>
            <person name="Laverre T."/>
            <person name="Caubet Y."/>
            <person name="Peccoud J."/>
            <person name="Gilbert C."/>
            <person name="Cordaux R."/>
        </authorList>
    </citation>
    <scope>NUCLEOTIDE SEQUENCE [LARGE SCALE GENOMIC DNA]</scope>
    <source>
        <strain evidence="3">ANa2</strain>
        <tissue evidence="3">Whole body excluding digestive tract and cuticle</tissue>
    </source>
</reference>
<dbReference type="Proteomes" id="UP000326759">
    <property type="component" value="Unassembled WGS sequence"/>
</dbReference>
<evidence type="ECO:0000256" key="2">
    <source>
        <dbReference type="SAM" id="Phobius"/>
    </source>
</evidence>
<dbReference type="OrthoDB" id="382013at2759"/>
<evidence type="ECO:0000313" key="4">
    <source>
        <dbReference type="Proteomes" id="UP000326759"/>
    </source>
</evidence>
<dbReference type="Gene3D" id="2.120.10.30">
    <property type="entry name" value="TolB, C-terminal domain"/>
    <property type="match status" value="1"/>
</dbReference>
<accession>A0A5N5T0T2</accession>
<evidence type="ECO:0000256" key="1">
    <source>
        <dbReference type="SAM" id="MobiDB-lite"/>
    </source>
</evidence>
<feature type="region of interest" description="Disordered" evidence="1">
    <location>
        <begin position="132"/>
        <end position="156"/>
    </location>
</feature>
<feature type="transmembrane region" description="Helical" evidence="2">
    <location>
        <begin position="177"/>
        <end position="198"/>
    </location>
</feature>
<keyword evidence="2" id="KW-1133">Transmembrane helix</keyword>
<dbReference type="SUPFAM" id="SSF63825">
    <property type="entry name" value="YWTD domain"/>
    <property type="match status" value="1"/>
</dbReference>
<name>A0A5N5T0T2_9CRUS</name>
<evidence type="ECO:0000313" key="3">
    <source>
        <dbReference type="EMBL" id="KAB7500036.1"/>
    </source>
</evidence>
<organism evidence="3 4">
    <name type="scientific">Armadillidium nasatum</name>
    <dbReference type="NCBI Taxonomy" id="96803"/>
    <lineage>
        <taxon>Eukaryota</taxon>
        <taxon>Metazoa</taxon>
        <taxon>Ecdysozoa</taxon>
        <taxon>Arthropoda</taxon>
        <taxon>Crustacea</taxon>
        <taxon>Multicrustacea</taxon>
        <taxon>Malacostraca</taxon>
        <taxon>Eumalacostraca</taxon>
        <taxon>Peracarida</taxon>
        <taxon>Isopoda</taxon>
        <taxon>Oniscidea</taxon>
        <taxon>Crinocheta</taxon>
        <taxon>Armadillidiidae</taxon>
        <taxon>Armadillidium</taxon>
    </lineage>
</organism>
<gene>
    <name evidence="3" type="ORF">Anas_03551</name>
</gene>
<comment type="caution">
    <text evidence="3">The sequence shown here is derived from an EMBL/GenBank/DDBJ whole genome shotgun (WGS) entry which is preliminary data.</text>
</comment>
<dbReference type="EMBL" id="SEYY01015592">
    <property type="protein sequence ID" value="KAB7500036.1"/>
    <property type="molecule type" value="Genomic_DNA"/>
</dbReference>
<feature type="compositionally biased region" description="Low complexity" evidence="1">
    <location>
        <begin position="133"/>
        <end position="145"/>
    </location>
</feature>
<keyword evidence="4" id="KW-1185">Reference proteome</keyword>
<keyword evidence="2" id="KW-0812">Transmembrane</keyword>
<keyword evidence="2" id="KW-0472">Membrane</keyword>
<dbReference type="InterPro" id="IPR011042">
    <property type="entry name" value="6-blade_b-propeller_TolB-like"/>
</dbReference>
<sequence>MLSQGLSYNFQNNELVWAETFGDDERNSSCNIVQKYLHNNEENVIGSFENCYPFAITSDYGYVYWSDWGRNGIMRLSKDNVSENLIKLFSTPPLETDEGHHNGAFGITNLGKLSSAKIKEVCLERYPKNKTGNSQNVNVRQSNVSEEQRGNSTDNQSASYNDKFDFNYLKKIHKMKIIIIFLVCSCSFLFFVTLFLIIRNLMNSRCMDGIRKCCANTIGKRISSSPVKSKTHRRYKPKMISRRGSLCAKENDGVKIDIEDCCQMTLCETPCFTTIKKEGKGYKAPKKSSQDKEKLLCDLENI</sequence>